<dbReference type="SUPFAM" id="SSF53474">
    <property type="entry name" value="alpha/beta-Hydrolases"/>
    <property type="match status" value="1"/>
</dbReference>
<sequence length="249" mass="25891">MTRVRSAPPLLLLLHGLGGNRHVWQGLGELLPQRWPGDWLAPDLPGHGAAAPLPRYSFGAMAAALAERLPRDRPVAVLGHSLGGALALTLASGWFGVRVMAACGLGIKVRWSAAELAKAGELAAAPARSFGTREEAVRRWLRVSGLTDLVAAGSPAARAGVTGGDGAWRLALDQGAFGVGAPDMPGLLGAARADVVLAAGEHDPMCPVEHLWDLRADHVVLPGLGHNAHVEDPAALLPVLDRLVSEERG</sequence>
<dbReference type="Gene3D" id="3.40.50.1820">
    <property type="entry name" value="alpha/beta hydrolase"/>
    <property type="match status" value="1"/>
</dbReference>
<dbReference type="InterPro" id="IPR000073">
    <property type="entry name" value="AB_hydrolase_1"/>
</dbReference>
<evidence type="ECO:0000313" key="3">
    <source>
        <dbReference type="Proteomes" id="UP000238362"/>
    </source>
</evidence>
<dbReference type="GO" id="GO:0003824">
    <property type="term" value="F:catalytic activity"/>
    <property type="evidence" value="ECO:0007669"/>
    <property type="project" value="UniProtKB-ARBA"/>
</dbReference>
<comment type="caution">
    <text evidence="2">The sequence shown here is derived from an EMBL/GenBank/DDBJ whole genome shotgun (WGS) entry which is preliminary data.</text>
</comment>
<feature type="domain" description="AB hydrolase-1" evidence="1">
    <location>
        <begin position="11"/>
        <end position="236"/>
    </location>
</feature>
<evidence type="ECO:0000313" key="2">
    <source>
        <dbReference type="EMBL" id="PRX49500.1"/>
    </source>
</evidence>
<protein>
    <submittedName>
        <fullName evidence="2">Pimeloyl-ACP methyl ester carboxylesterase</fullName>
    </submittedName>
</protein>
<organism evidence="2 3">
    <name type="scientific">Prauserella shujinwangii</name>
    <dbReference type="NCBI Taxonomy" id="1453103"/>
    <lineage>
        <taxon>Bacteria</taxon>
        <taxon>Bacillati</taxon>
        <taxon>Actinomycetota</taxon>
        <taxon>Actinomycetes</taxon>
        <taxon>Pseudonocardiales</taxon>
        <taxon>Pseudonocardiaceae</taxon>
        <taxon>Prauserella</taxon>
    </lineage>
</organism>
<name>A0A2T0LZH4_9PSEU</name>
<accession>A0A2T0LZH4</accession>
<dbReference type="AlphaFoldDB" id="A0A2T0LZH4"/>
<gene>
    <name evidence="2" type="ORF">B0I33_103537</name>
</gene>
<reference evidence="2 3" key="1">
    <citation type="submission" date="2018-03" db="EMBL/GenBank/DDBJ databases">
        <title>Genomic Encyclopedia of Type Strains, Phase III (KMG-III): the genomes of soil and plant-associated and newly described type strains.</title>
        <authorList>
            <person name="Whitman W."/>
        </authorList>
    </citation>
    <scope>NUCLEOTIDE SEQUENCE [LARGE SCALE GENOMIC DNA]</scope>
    <source>
        <strain evidence="2 3">CGMCC 4.7125</strain>
    </source>
</reference>
<dbReference type="Proteomes" id="UP000238362">
    <property type="component" value="Unassembled WGS sequence"/>
</dbReference>
<dbReference type="InterPro" id="IPR029058">
    <property type="entry name" value="AB_hydrolase_fold"/>
</dbReference>
<dbReference type="EMBL" id="PVNH01000003">
    <property type="protein sequence ID" value="PRX49500.1"/>
    <property type="molecule type" value="Genomic_DNA"/>
</dbReference>
<dbReference type="PRINTS" id="PR00111">
    <property type="entry name" value="ABHYDROLASE"/>
</dbReference>
<dbReference type="PANTHER" id="PTHR43689">
    <property type="entry name" value="HYDROLASE"/>
    <property type="match status" value="1"/>
</dbReference>
<dbReference type="PANTHER" id="PTHR43689:SF8">
    <property type="entry name" value="ALPHA_BETA-HYDROLASES SUPERFAMILY PROTEIN"/>
    <property type="match status" value="1"/>
</dbReference>
<keyword evidence="3" id="KW-1185">Reference proteome</keyword>
<dbReference type="Pfam" id="PF12697">
    <property type="entry name" value="Abhydrolase_6"/>
    <property type="match status" value="1"/>
</dbReference>
<evidence type="ECO:0000259" key="1">
    <source>
        <dbReference type="Pfam" id="PF12697"/>
    </source>
</evidence>
<proteinExistence type="predicted"/>